<evidence type="ECO:0000256" key="2">
    <source>
        <dbReference type="SAM" id="MobiDB-lite"/>
    </source>
</evidence>
<feature type="domain" description="RPAP1 C-terminal" evidence="3">
    <location>
        <begin position="300"/>
        <end position="367"/>
    </location>
</feature>
<dbReference type="EMBL" id="MCFA01000055">
    <property type="protein sequence ID" value="ORY11992.1"/>
    <property type="molecule type" value="Genomic_DNA"/>
</dbReference>
<dbReference type="OrthoDB" id="348201at2759"/>
<dbReference type="PANTHER" id="PTHR21483">
    <property type="entry name" value="RNA POLYMERASE II-ASSOCIATED PROTEIN 1"/>
    <property type="match status" value="1"/>
</dbReference>
<feature type="region of interest" description="Disordered" evidence="2">
    <location>
        <begin position="150"/>
        <end position="250"/>
    </location>
</feature>
<reference evidence="5 6" key="1">
    <citation type="submission" date="2016-07" db="EMBL/GenBank/DDBJ databases">
        <title>Pervasive Adenine N6-methylation of Active Genes in Fungi.</title>
        <authorList>
            <consortium name="DOE Joint Genome Institute"/>
            <person name="Mondo S.J."/>
            <person name="Dannebaum R.O."/>
            <person name="Kuo R.C."/>
            <person name="Labutti K."/>
            <person name="Haridas S."/>
            <person name="Kuo A."/>
            <person name="Salamov A."/>
            <person name="Ahrendt S.R."/>
            <person name="Lipzen A."/>
            <person name="Sullivan W."/>
            <person name="Andreopoulos W.B."/>
            <person name="Clum A."/>
            <person name="Lindquist E."/>
            <person name="Daum C."/>
            <person name="Ramamoorthy G.K."/>
            <person name="Gryganskyi A."/>
            <person name="Culley D."/>
            <person name="Magnuson J.K."/>
            <person name="James T.Y."/>
            <person name="O'Malley M.A."/>
            <person name="Stajich J.E."/>
            <person name="Spatafora J.W."/>
            <person name="Visel A."/>
            <person name="Grigoriev I.V."/>
        </authorList>
    </citation>
    <scope>NUCLEOTIDE SEQUENCE [LARGE SCALE GENOMIC DNA]</scope>
    <source>
        <strain evidence="5 6">CBS 115471</strain>
    </source>
</reference>
<dbReference type="InterPro" id="IPR013929">
    <property type="entry name" value="RPAP1_C"/>
</dbReference>
<dbReference type="STRING" id="1231657.A0A1Y1ZP34"/>
<feature type="compositionally biased region" description="Basic and acidic residues" evidence="2">
    <location>
        <begin position="171"/>
        <end position="181"/>
    </location>
</feature>
<protein>
    <submittedName>
        <fullName evidence="5">RPAP1-like protein</fullName>
    </submittedName>
</protein>
<evidence type="ECO:0000313" key="6">
    <source>
        <dbReference type="Proteomes" id="UP000193144"/>
    </source>
</evidence>
<proteinExistence type="inferred from homology"/>
<dbReference type="Proteomes" id="UP000193144">
    <property type="component" value="Unassembled WGS sequence"/>
</dbReference>
<feature type="compositionally biased region" description="Basic and acidic residues" evidence="2">
    <location>
        <begin position="1"/>
        <end position="11"/>
    </location>
</feature>
<dbReference type="AlphaFoldDB" id="A0A1Y1ZP34"/>
<dbReference type="Pfam" id="PF08621">
    <property type="entry name" value="RPAP1_N"/>
    <property type="match status" value="1"/>
</dbReference>
<organism evidence="5 6">
    <name type="scientific">Clohesyomyces aquaticus</name>
    <dbReference type="NCBI Taxonomy" id="1231657"/>
    <lineage>
        <taxon>Eukaryota</taxon>
        <taxon>Fungi</taxon>
        <taxon>Dikarya</taxon>
        <taxon>Ascomycota</taxon>
        <taxon>Pezizomycotina</taxon>
        <taxon>Dothideomycetes</taxon>
        <taxon>Pleosporomycetidae</taxon>
        <taxon>Pleosporales</taxon>
        <taxon>Lindgomycetaceae</taxon>
        <taxon>Clohesyomyces</taxon>
    </lineage>
</organism>
<dbReference type="InterPro" id="IPR013930">
    <property type="entry name" value="RPAP1_N"/>
</dbReference>
<evidence type="ECO:0000259" key="3">
    <source>
        <dbReference type="Pfam" id="PF08620"/>
    </source>
</evidence>
<gene>
    <name evidence="5" type="ORF">BCR34DRAFT_483391</name>
</gene>
<dbReference type="PANTHER" id="PTHR21483:SF18">
    <property type="entry name" value="RNA POLYMERASE II-ASSOCIATED PROTEIN 1"/>
    <property type="match status" value="1"/>
</dbReference>
<comment type="similarity">
    <text evidence="1">Belongs to the RPAP1 family.</text>
</comment>
<feature type="domain" description="RPAP1 N-terminal" evidence="4">
    <location>
        <begin position="107"/>
        <end position="151"/>
    </location>
</feature>
<evidence type="ECO:0000313" key="5">
    <source>
        <dbReference type="EMBL" id="ORY11992.1"/>
    </source>
</evidence>
<dbReference type="GO" id="GO:0006366">
    <property type="term" value="P:transcription by RNA polymerase II"/>
    <property type="evidence" value="ECO:0007669"/>
    <property type="project" value="InterPro"/>
</dbReference>
<comment type="caution">
    <text evidence="5">The sequence shown here is derived from an EMBL/GenBank/DDBJ whole genome shotgun (WGS) entry which is preliminary data.</text>
</comment>
<dbReference type="Pfam" id="PF08620">
    <property type="entry name" value="RPAP1_C"/>
    <property type="match status" value="1"/>
</dbReference>
<evidence type="ECO:0000256" key="1">
    <source>
        <dbReference type="ARBA" id="ARBA00009953"/>
    </source>
</evidence>
<dbReference type="InterPro" id="IPR039913">
    <property type="entry name" value="RPAP1/Rba50"/>
</dbReference>
<evidence type="ECO:0000259" key="4">
    <source>
        <dbReference type="Pfam" id="PF08621"/>
    </source>
</evidence>
<feature type="region of interest" description="Disordered" evidence="2">
    <location>
        <begin position="374"/>
        <end position="404"/>
    </location>
</feature>
<name>A0A1Y1ZP34_9PLEO</name>
<feature type="compositionally biased region" description="Basic and acidic residues" evidence="2">
    <location>
        <begin position="103"/>
        <end position="118"/>
    </location>
</feature>
<sequence length="460" mass="50687">MSLARGERITFDFDTGSIEPLGTQENEAAPPRSSSNFVGDILERAPSTANPPSAPTFKSNAAGFPAHKKRTDRISAFKQRQAVKKDGPGPPITSYPRNDSAVDEERRQIDEENRRRIAEMSPEEIEQEQKELLSALPPSLIEKLLARSNIDDGSNERDLMGDILPPSTDNVKPEREPEQKPRTSKKVTFDTAETQKAASPPPPDTKPTPTVTSNPETPPIDPHSDAPLHPDQLPPSIHFPAPPQPPELDPNSSTFLTDLHEKYFPELPYDPSSVSWMTPIDPSDTQSPYHPAQTALNPSELRFDFKGALLAPSVAREISVTLGLHHHGDAPEAAGYTVPELARLSRSAVATQRCIAYQTLGRILYRLGRGEFGEEEGRQNVEGPVQIAKDPNAEDEGEGDNESVGSFMARGLWDAMDDGRVIETLTEEASREKGHLTARTYAQEALWNWRRGGGRKRRAV</sequence>
<feature type="region of interest" description="Disordered" evidence="2">
    <location>
        <begin position="1"/>
        <end position="132"/>
    </location>
</feature>
<accession>A0A1Y1ZP34</accession>
<keyword evidence="6" id="KW-1185">Reference proteome</keyword>